<dbReference type="OrthoDB" id="341208at2"/>
<name>A0A1V4I2J8_NITVU</name>
<reference evidence="3 4" key="1">
    <citation type="submission" date="2017-02" db="EMBL/GenBank/DDBJ databases">
        <title>Genome sequence of the nitrite-oxidizing bacterium Nitrobacter vulgaris strain Ab1.</title>
        <authorList>
            <person name="Mellbye B.L."/>
            <person name="Davis E.W."/>
            <person name="Spieck E."/>
            <person name="Chang J.H."/>
            <person name="Bottomley P.J."/>
            <person name="Sayavedra-Soto L.A."/>
        </authorList>
    </citation>
    <scope>NUCLEOTIDE SEQUENCE [LARGE SCALE GENOMIC DNA]</scope>
    <source>
        <strain evidence="3 4">Ab1</strain>
    </source>
</reference>
<feature type="domain" description="PAS" evidence="1">
    <location>
        <begin position="3"/>
        <end position="58"/>
    </location>
</feature>
<dbReference type="InterPro" id="IPR052155">
    <property type="entry name" value="Biofilm_reg_signaling"/>
</dbReference>
<dbReference type="InterPro" id="IPR000014">
    <property type="entry name" value="PAS"/>
</dbReference>
<dbReference type="AlphaFoldDB" id="A0A1V4I2J8"/>
<dbReference type="CDD" id="cd00130">
    <property type="entry name" value="PAS"/>
    <property type="match status" value="1"/>
</dbReference>
<dbReference type="GO" id="GO:0006355">
    <property type="term" value="P:regulation of DNA-templated transcription"/>
    <property type="evidence" value="ECO:0007669"/>
    <property type="project" value="InterPro"/>
</dbReference>
<dbReference type="PROSITE" id="PS50112">
    <property type="entry name" value="PAS"/>
    <property type="match status" value="1"/>
</dbReference>
<dbReference type="PANTHER" id="PTHR44757">
    <property type="entry name" value="DIGUANYLATE CYCLASE DGCP"/>
    <property type="match status" value="1"/>
</dbReference>
<dbReference type="PROSITE" id="PS50113">
    <property type="entry name" value="PAC"/>
    <property type="match status" value="1"/>
</dbReference>
<dbReference type="STRING" id="29421.B2M20_01540"/>
<dbReference type="SUPFAM" id="SSF55785">
    <property type="entry name" value="PYP-like sensor domain (PAS domain)"/>
    <property type="match status" value="1"/>
</dbReference>
<evidence type="ECO:0000313" key="3">
    <source>
        <dbReference type="EMBL" id="OPH84448.1"/>
    </source>
</evidence>
<protein>
    <submittedName>
        <fullName evidence="3">PAS sensor domain-containing protein</fullName>
    </submittedName>
</protein>
<comment type="caution">
    <text evidence="3">The sequence shown here is derived from an EMBL/GenBank/DDBJ whole genome shotgun (WGS) entry which is preliminary data.</text>
</comment>
<dbReference type="Pfam" id="PF00989">
    <property type="entry name" value="PAS"/>
    <property type="match status" value="1"/>
</dbReference>
<dbReference type="NCBIfam" id="TIGR00229">
    <property type="entry name" value="sensory_box"/>
    <property type="match status" value="1"/>
</dbReference>
<evidence type="ECO:0000259" key="1">
    <source>
        <dbReference type="PROSITE" id="PS50112"/>
    </source>
</evidence>
<gene>
    <name evidence="3" type="ORF">B2M20_01540</name>
</gene>
<dbReference type="PANTHER" id="PTHR44757:SF2">
    <property type="entry name" value="BIOFILM ARCHITECTURE MAINTENANCE PROTEIN MBAA"/>
    <property type="match status" value="1"/>
</dbReference>
<dbReference type="InterPro" id="IPR000700">
    <property type="entry name" value="PAS-assoc_C"/>
</dbReference>
<evidence type="ECO:0000313" key="4">
    <source>
        <dbReference type="Proteomes" id="UP000189940"/>
    </source>
</evidence>
<dbReference type="SMART" id="SM00091">
    <property type="entry name" value="PAS"/>
    <property type="match status" value="1"/>
</dbReference>
<dbReference type="Proteomes" id="UP000189940">
    <property type="component" value="Unassembled WGS sequence"/>
</dbReference>
<dbReference type="SMART" id="SM00086">
    <property type="entry name" value="PAC"/>
    <property type="match status" value="1"/>
</dbReference>
<evidence type="ECO:0000259" key="2">
    <source>
        <dbReference type="PROSITE" id="PS50113"/>
    </source>
</evidence>
<accession>A0A1V4I2J8</accession>
<dbReference type="InterPro" id="IPR035965">
    <property type="entry name" value="PAS-like_dom_sf"/>
</dbReference>
<feature type="domain" description="PAC" evidence="2">
    <location>
        <begin position="81"/>
        <end position="133"/>
    </location>
</feature>
<sequence>MDTSAIAAALLDSSADAIIATDRNGTITFWSPGAVRIFGHSTSEAIGQSLDLIIPENQRARHWAGYREVMLTGQSRYSGGDVLAVPALHRDGRRISLEFTIVPLTDVAGRITGLVSVLRDVTARFEEIRQLRHKAAAKV</sequence>
<dbReference type="EMBL" id="MWPQ01000004">
    <property type="protein sequence ID" value="OPH84448.1"/>
    <property type="molecule type" value="Genomic_DNA"/>
</dbReference>
<dbReference type="InterPro" id="IPR001610">
    <property type="entry name" value="PAC"/>
</dbReference>
<proteinExistence type="predicted"/>
<keyword evidence="4" id="KW-1185">Reference proteome</keyword>
<dbReference type="Gene3D" id="3.30.450.20">
    <property type="entry name" value="PAS domain"/>
    <property type="match status" value="1"/>
</dbReference>
<dbReference type="RefSeq" id="WP_079445343.1">
    <property type="nucleotide sequence ID" value="NZ_MWPQ01000004.1"/>
</dbReference>
<dbReference type="InterPro" id="IPR013767">
    <property type="entry name" value="PAS_fold"/>
</dbReference>
<organism evidence="3 4">
    <name type="scientific">Nitrobacter vulgaris</name>
    <dbReference type="NCBI Taxonomy" id="29421"/>
    <lineage>
        <taxon>Bacteria</taxon>
        <taxon>Pseudomonadati</taxon>
        <taxon>Pseudomonadota</taxon>
        <taxon>Alphaproteobacteria</taxon>
        <taxon>Hyphomicrobiales</taxon>
        <taxon>Nitrobacteraceae</taxon>
        <taxon>Nitrobacter</taxon>
    </lineage>
</organism>